<reference evidence="1 2" key="2">
    <citation type="submission" date="2019-04" db="EMBL/GenBank/DDBJ databases">
        <title>The genome sequence of big-headed turtle.</title>
        <authorList>
            <person name="Gong S."/>
        </authorList>
    </citation>
    <scope>NUCLEOTIDE SEQUENCE [LARGE SCALE GENOMIC DNA]</scope>
    <source>
        <strain evidence="1">DO16091913</strain>
        <tissue evidence="1">Muscle</tissue>
    </source>
</reference>
<protein>
    <submittedName>
        <fullName evidence="1">Derlin-3</fullName>
    </submittedName>
</protein>
<keyword evidence="2" id="KW-1185">Reference proteome</keyword>
<reference evidence="1 2" key="1">
    <citation type="submission" date="2019-04" db="EMBL/GenBank/DDBJ databases">
        <title>Draft genome of the big-headed turtle Platysternon megacephalum.</title>
        <authorList>
            <person name="Gong S."/>
        </authorList>
    </citation>
    <scope>NUCLEOTIDE SEQUENCE [LARGE SCALE GENOMIC DNA]</scope>
    <source>
        <strain evidence="1">DO16091913</strain>
        <tissue evidence="1">Muscle</tissue>
    </source>
</reference>
<gene>
    <name evidence="1" type="ORF">DR999_PMT02153</name>
</gene>
<organism evidence="1 2">
    <name type="scientific">Platysternon megacephalum</name>
    <name type="common">big-headed turtle</name>
    <dbReference type="NCBI Taxonomy" id="55544"/>
    <lineage>
        <taxon>Eukaryota</taxon>
        <taxon>Metazoa</taxon>
        <taxon>Chordata</taxon>
        <taxon>Craniata</taxon>
        <taxon>Vertebrata</taxon>
        <taxon>Euteleostomi</taxon>
        <taxon>Archelosauria</taxon>
        <taxon>Testudinata</taxon>
        <taxon>Testudines</taxon>
        <taxon>Cryptodira</taxon>
        <taxon>Durocryptodira</taxon>
        <taxon>Testudinoidea</taxon>
        <taxon>Platysternidae</taxon>
        <taxon>Platysternon</taxon>
    </lineage>
</organism>
<dbReference type="EMBL" id="QXTE01000011">
    <property type="protein sequence ID" value="TFK14348.1"/>
    <property type="molecule type" value="Genomic_DNA"/>
</dbReference>
<evidence type="ECO:0000313" key="2">
    <source>
        <dbReference type="Proteomes" id="UP000297703"/>
    </source>
</evidence>
<sequence>MFLFRHVGPNPIMVSALRGEQDAVDTQRCYSEGIIENCQTEERLIDMFSASGIPPPTARFLVLGQWGRRGFHNGIHMISALKRSILHHVCHYEHNICTSQD</sequence>
<evidence type="ECO:0000313" key="1">
    <source>
        <dbReference type="EMBL" id="TFK14348.1"/>
    </source>
</evidence>
<dbReference type="Proteomes" id="UP000297703">
    <property type="component" value="Unassembled WGS sequence"/>
</dbReference>
<accession>A0A4D9F4M5</accession>
<name>A0A4D9F4M5_9SAUR</name>
<comment type="caution">
    <text evidence="1">The sequence shown here is derived from an EMBL/GenBank/DDBJ whole genome shotgun (WGS) entry which is preliminary data.</text>
</comment>
<dbReference type="AlphaFoldDB" id="A0A4D9F4M5"/>
<proteinExistence type="predicted"/>